<accession>A0A5S5AQC1</accession>
<gene>
    <name evidence="3" type="ORF">LZ11_01427</name>
</gene>
<dbReference type="Gene3D" id="3.50.50.60">
    <property type="entry name" value="FAD/NAD(P)-binding domain"/>
    <property type="match status" value="2"/>
</dbReference>
<evidence type="ECO:0000313" key="3">
    <source>
        <dbReference type="EMBL" id="TYP54217.1"/>
    </source>
</evidence>
<dbReference type="RefSeq" id="WP_148867186.1">
    <property type="nucleotide sequence ID" value="NZ_VNHO01000013.1"/>
</dbReference>
<organism evidence="3 4">
    <name type="scientific">Thermosediminibacter litoriperuensis</name>
    <dbReference type="NCBI Taxonomy" id="291989"/>
    <lineage>
        <taxon>Bacteria</taxon>
        <taxon>Bacillati</taxon>
        <taxon>Bacillota</taxon>
        <taxon>Clostridia</taxon>
        <taxon>Thermosediminibacterales</taxon>
        <taxon>Thermosediminibacteraceae</taxon>
        <taxon>Thermosediminibacter</taxon>
    </lineage>
</organism>
<keyword evidence="4" id="KW-1185">Reference proteome</keyword>
<evidence type="ECO:0000313" key="4">
    <source>
        <dbReference type="Proteomes" id="UP000322294"/>
    </source>
</evidence>
<evidence type="ECO:0000259" key="2">
    <source>
        <dbReference type="Pfam" id="PF01593"/>
    </source>
</evidence>
<reference evidence="3 4" key="1">
    <citation type="submission" date="2019-07" db="EMBL/GenBank/DDBJ databases">
        <title>Genomic Encyclopedia of Type Strains, Phase I: the one thousand microbial genomes (KMG-I) project.</title>
        <authorList>
            <person name="Kyrpides N."/>
        </authorList>
    </citation>
    <scope>NUCLEOTIDE SEQUENCE [LARGE SCALE GENOMIC DNA]</scope>
    <source>
        <strain evidence="3 4">DSM 16647</strain>
    </source>
</reference>
<comment type="caution">
    <text evidence="3">The sequence shown here is derived from an EMBL/GenBank/DDBJ whole genome shotgun (WGS) entry which is preliminary data.</text>
</comment>
<protein>
    <submittedName>
        <fullName evidence="3">Monoamine oxidase</fullName>
    </submittedName>
</protein>
<dbReference type="InterPro" id="IPR036188">
    <property type="entry name" value="FAD/NAD-bd_sf"/>
</dbReference>
<evidence type="ECO:0000256" key="1">
    <source>
        <dbReference type="SAM" id="MobiDB-lite"/>
    </source>
</evidence>
<dbReference type="Proteomes" id="UP000322294">
    <property type="component" value="Unassembled WGS sequence"/>
</dbReference>
<dbReference type="SUPFAM" id="SSF51905">
    <property type="entry name" value="FAD/NAD(P)-binding domain"/>
    <property type="match status" value="1"/>
</dbReference>
<dbReference type="InterPro" id="IPR050281">
    <property type="entry name" value="Flavin_monoamine_oxidase"/>
</dbReference>
<dbReference type="GO" id="GO:0016491">
    <property type="term" value="F:oxidoreductase activity"/>
    <property type="evidence" value="ECO:0007669"/>
    <property type="project" value="InterPro"/>
</dbReference>
<dbReference type="Gene3D" id="3.90.660.10">
    <property type="match status" value="2"/>
</dbReference>
<feature type="region of interest" description="Disordered" evidence="1">
    <location>
        <begin position="1"/>
        <end position="23"/>
    </location>
</feature>
<dbReference type="Gene3D" id="1.10.405.10">
    <property type="entry name" value="Guanine Nucleotide Dissociation Inhibitor, domain 1"/>
    <property type="match status" value="1"/>
</dbReference>
<dbReference type="Pfam" id="PF01593">
    <property type="entry name" value="Amino_oxidase"/>
    <property type="match status" value="1"/>
</dbReference>
<dbReference type="PANTHER" id="PTHR10742:SF410">
    <property type="entry name" value="LYSINE-SPECIFIC HISTONE DEMETHYLASE 2"/>
    <property type="match status" value="1"/>
</dbReference>
<dbReference type="InterPro" id="IPR002937">
    <property type="entry name" value="Amino_oxidase"/>
</dbReference>
<feature type="domain" description="Amine oxidase" evidence="2">
    <location>
        <begin position="80"/>
        <end position="587"/>
    </location>
</feature>
<dbReference type="EMBL" id="VNHO01000013">
    <property type="protein sequence ID" value="TYP54217.1"/>
    <property type="molecule type" value="Genomic_DNA"/>
</dbReference>
<sequence>MSHTKKPSMIPSGPGFTPYMPDDPTDEERYDLLRYALAKGGRLGDFDNILKVLGPPPDITTIASPGEFRGVKVGIIGGGLAGLSAAFELRKLGFDITVFEALEDRIGGRIYTYYFDEEKKYYGELGAMRFPVSHETTWHYINLFKLHTRPFVQTNENAFLYVHRVRVRNDAEGRNVMERIYPKFDLAEWEKRMPWEDLLFYALETPLLRIPEEVRPETVEVRPMYSPEIVYWDYFSVRRVMEEAGLSQDAIYLLGSLSPGVGSFLYNGYTEFLQEVYPSAFTFLYEIIGGMVRLPLAFYESLTNPNPKEYPGIPARLLGRVTWRRGTWVDGIFRHRKDGRVTLRYKTKYMRECLQEDFDYVVCAIPFSTLRIVKIDPPFSNRKMQAIKEVNYIEAQKTLFLCKFRFWELGGPGERIVGGASYTDLPIQQIRYPSDHARCHSKWKERVRRGFFVSPADSWDMRHGYSPDEPGVLLASYNLTLDAARLGNIPDDAAFEIIKRQVEEVHGLPKGYLDPVVVDFARISWGRQPTFLGGFCYYFPEQKRIFSWASALPEYDGRVYFAGEHISGTHGWANGALKTGMEAANAIARSAKAAKIY</sequence>
<dbReference type="SUPFAM" id="SSF54373">
    <property type="entry name" value="FAD-linked reductases, C-terminal domain"/>
    <property type="match status" value="1"/>
</dbReference>
<proteinExistence type="predicted"/>
<dbReference type="PANTHER" id="PTHR10742">
    <property type="entry name" value="FLAVIN MONOAMINE OXIDASE"/>
    <property type="match status" value="1"/>
</dbReference>
<dbReference type="OrthoDB" id="25353at2"/>
<name>A0A5S5AQC1_9FIRM</name>
<dbReference type="AlphaFoldDB" id="A0A5S5AQC1"/>